<sequence length="115" mass="12964">MSLFDLYSGLTYHIVQKRKCSEISMNDSVVEFPGFQIYSHRDEFEFRSSMSRLQKRAPCPLQVEPTMISYNCNGTHNSMLAASNSSSNSDPIPLLSPLVVLDSTCIRQENTAKSH</sequence>
<name>A0A6A4P7H3_LUPAL</name>
<gene>
    <name evidence="1" type="ORF">Lalb_Chr17g0341441</name>
</gene>
<dbReference type="AlphaFoldDB" id="A0A6A4P7H3"/>
<dbReference type="OrthoDB" id="1691999at2759"/>
<keyword evidence="2" id="KW-1185">Reference proteome</keyword>
<evidence type="ECO:0000313" key="1">
    <source>
        <dbReference type="EMBL" id="KAE9595689.1"/>
    </source>
</evidence>
<protein>
    <submittedName>
        <fullName evidence="1">Uncharacterized protein</fullName>
    </submittedName>
</protein>
<evidence type="ECO:0000313" key="2">
    <source>
        <dbReference type="Proteomes" id="UP000447434"/>
    </source>
</evidence>
<reference evidence="2" key="1">
    <citation type="journal article" date="2020" name="Nat. Commun.">
        <title>Genome sequence of the cluster root forming white lupin.</title>
        <authorList>
            <person name="Hufnagel B."/>
            <person name="Marques A."/>
            <person name="Soriano A."/>
            <person name="Marques L."/>
            <person name="Divol F."/>
            <person name="Doumas P."/>
            <person name="Sallet E."/>
            <person name="Mancinotti D."/>
            <person name="Carrere S."/>
            <person name="Marande W."/>
            <person name="Arribat S."/>
            <person name="Keller J."/>
            <person name="Huneau C."/>
            <person name="Blein T."/>
            <person name="Aime D."/>
            <person name="Laguerre M."/>
            <person name="Taylor J."/>
            <person name="Schubert V."/>
            <person name="Nelson M."/>
            <person name="Geu-Flores F."/>
            <person name="Crespi M."/>
            <person name="Gallardo-Guerrero K."/>
            <person name="Delaux P.-M."/>
            <person name="Salse J."/>
            <person name="Berges H."/>
            <person name="Guyot R."/>
            <person name="Gouzy J."/>
            <person name="Peret B."/>
        </authorList>
    </citation>
    <scope>NUCLEOTIDE SEQUENCE [LARGE SCALE GENOMIC DNA]</scope>
    <source>
        <strain evidence="2">cv. Amiga</strain>
    </source>
</reference>
<comment type="caution">
    <text evidence="1">The sequence shown here is derived from an EMBL/GenBank/DDBJ whole genome shotgun (WGS) entry which is preliminary data.</text>
</comment>
<proteinExistence type="predicted"/>
<accession>A0A6A4P7H3</accession>
<dbReference type="Proteomes" id="UP000447434">
    <property type="component" value="Chromosome 17"/>
</dbReference>
<organism evidence="1 2">
    <name type="scientific">Lupinus albus</name>
    <name type="common">White lupine</name>
    <name type="synonym">Lupinus termis</name>
    <dbReference type="NCBI Taxonomy" id="3870"/>
    <lineage>
        <taxon>Eukaryota</taxon>
        <taxon>Viridiplantae</taxon>
        <taxon>Streptophyta</taxon>
        <taxon>Embryophyta</taxon>
        <taxon>Tracheophyta</taxon>
        <taxon>Spermatophyta</taxon>
        <taxon>Magnoliopsida</taxon>
        <taxon>eudicotyledons</taxon>
        <taxon>Gunneridae</taxon>
        <taxon>Pentapetalae</taxon>
        <taxon>rosids</taxon>
        <taxon>fabids</taxon>
        <taxon>Fabales</taxon>
        <taxon>Fabaceae</taxon>
        <taxon>Papilionoideae</taxon>
        <taxon>50 kb inversion clade</taxon>
        <taxon>genistoids sensu lato</taxon>
        <taxon>core genistoids</taxon>
        <taxon>Genisteae</taxon>
        <taxon>Lupinus</taxon>
    </lineage>
</organism>
<dbReference type="EMBL" id="WOCE01000017">
    <property type="protein sequence ID" value="KAE9595689.1"/>
    <property type="molecule type" value="Genomic_DNA"/>
</dbReference>